<evidence type="ECO:0000313" key="4">
    <source>
        <dbReference type="EMBL" id="TKB56629.1"/>
    </source>
</evidence>
<dbReference type="Pfam" id="PF13505">
    <property type="entry name" value="OMP_b-brl"/>
    <property type="match status" value="1"/>
</dbReference>
<dbReference type="OrthoDB" id="6383469at2"/>
<keyword evidence="1 2" id="KW-0732">Signal</keyword>
<evidence type="ECO:0000256" key="2">
    <source>
        <dbReference type="SAM" id="SignalP"/>
    </source>
</evidence>
<dbReference type="AlphaFoldDB" id="A0A4U1BPW9"/>
<dbReference type="EMBL" id="SWCJ01000003">
    <property type="protein sequence ID" value="TKB56629.1"/>
    <property type="molecule type" value="Genomic_DNA"/>
</dbReference>
<dbReference type="GO" id="GO:0015288">
    <property type="term" value="F:porin activity"/>
    <property type="evidence" value="ECO:0007669"/>
    <property type="project" value="UniProtKB-KW"/>
</dbReference>
<dbReference type="RefSeq" id="WP_136862433.1">
    <property type="nucleotide sequence ID" value="NZ_SWCJ01000003.1"/>
</dbReference>
<name>A0A4U1BPW9_9GAMM</name>
<dbReference type="Gene3D" id="2.40.160.20">
    <property type="match status" value="1"/>
</dbReference>
<reference evidence="4 5" key="1">
    <citation type="submission" date="2019-04" db="EMBL/GenBank/DDBJ databases">
        <authorList>
            <person name="Hwang J.C."/>
        </authorList>
    </citation>
    <scope>NUCLEOTIDE SEQUENCE [LARGE SCALE GENOMIC DNA]</scope>
    <source>
        <strain evidence="4 5">IMCC35002</strain>
    </source>
</reference>
<evidence type="ECO:0000313" key="5">
    <source>
        <dbReference type="Proteomes" id="UP000305675"/>
    </source>
</evidence>
<protein>
    <recommendedName>
        <fullName evidence="3">Outer membrane protein beta-barrel domain-containing protein</fullName>
    </recommendedName>
</protein>
<dbReference type="InterPro" id="IPR011250">
    <property type="entry name" value="OMP/PagP_B-barrel"/>
</dbReference>
<sequence length="213" mass="22775">MLTVIAAAATLMAPAPQLALFEGQQPAPSNAGTHSSHPRWRAAIHVGHSKQQGSSNLSGVDPSNVLGVDDESGSWGVTLNYFFSPDWALELGYVDLGEGSATLKGSTENYHQAVSQATPVLGEGVTFGIQYRLWHTKAISLELDGGAIAWQSDLSSHFNGVTIKHEDDGVDPYASIAAHYQLGDGFAAHIGYARYFLKPNDVDNFRIGFSLAF</sequence>
<proteinExistence type="predicted"/>
<feature type="domain" description="Outer membrane protein beta-barrel" evidence="3">
    <location>
        <begin position="6"/>
        <end position="213"/>
    </location>
</feature>
<organism evidence="4 5">
    <name type="scientific">Ferrimonas aestuarii</name>
    <dbReference type="NCBI Taxonomy" id="2569539"/>
    <lineage>
        <taxon>Bacteria</taxon>
        <taxon>Pseudomonadati</taxon>
        <taxon>Pseudomonadota</taxon>
        <taxon>Gammaproteobacteria</taxon>
        <taxon>Alteromonadales</taxon>
        <taxon>Ferrimonadaceae</taxon>
        <taxon>Ferrimonas</taxon>
    </lineage>
</organism>
<dbReference type="InterPro" id="IPR027385">
    <property type="entry name" value="Beta-barrel_OMP"/>
</dbReference>
<dbReference type="SUPFAM" id="SSF56925">
    <property type="entry name" value="OMPA-like"/>
    <property type="match status" value="1"/>
</dbReference>
<keyword evidence="5" id="KW-1185">Reference proteome</keyword>
<accession>A0A4U1BPW9</accession>
<dbReference type="GO" id="GO:0046930">
    <property type="term" value="C:pore complex"/>
    <property type="evidence" value="ECO:0007669"/>
    <property type="project" value="UniProtKB-KW"/>
</dbReference>
<dbReference type="GO" id="GO:0009279">
    <property type="term" value="C:cell outer membrane"/>
    <property type="evidence" value="ECO:0007669"/>
    <property type="project" value="InterPro"/>
</dbReference>
<feature type="chain" id="PRO_5020595584" description="Outer membrane protein beta-barrel domain-containing protein" evidence="2">
    <location>
        <begin position="20"/>
        <end position="213"/>
    </location>
</feature>
<comment type="caution">
    <text evidence="4">The sequence shown here is derived from an EMBL/GenBank/DDBJ whole genome shotgun (WGS) entry which is preliminary data.</text>
</comment>
<evidence type="ECO:0000259" key="3">
    <source>
        <dbReference type="Pfam" id="PF13505"/>
    </source>
</evidence>
<gene>
    <name evidence="4" type="ORF">FCL42_05700</name>
</gene>
<feature type="signal peptide" evidence="2">
    <location>
        <begin position="1"/>
        <end position="19"/>
    </location>
</feature>
<evidence type="ECO:0000256" key="1">
    <source>
        <dbReference type="ARBA" id="ARBA00022729"/>
    </source>
</evidence>
<dbReference type="Proteomes" id="UP000305675">
    <property type="component" value="Unassembled WGS sequence"/>
</dbReference>